<name>A0A318T6D5_9BRAD</name>
<dbReference type="Gene3D" id="6.10.340.10">
    <property type="match status" value="1"/>
</dbReference>
<dbReference type="SUPFAM" id="SSF158472">
    <property type="entry name" value="HAMP domain-like"/>
    <property type="match status" value="1"/>
</dbReference>
<dbReference type="AlphaFoldDB" id="A0A318T6D5"/>
<feature type="transmembrane region" description="Helical" evidence="2">
    <location>
        <begin position="190"/>
        <end position="213"/>
    </location>
</feature>
<feature type="compositionally biased region" description="Low complexity" evidence="1">
    <location>
        <begin position="304"/>
        <end position="320"/>
    </location>
</feature>
<organism evidence="4 5">
    <name type="scientific">Rhodopseudomonas faecalis</name>
    <dbReference type="NCBI Taxonomy" id="99655"/>
    <lineage>
        <taxon>Bacteria</taxon>
        <taxon>Pseudomonadati</taxon>
        <taxon>Pseudomonadota</taxon>
        <taxon>Alphaproteobacteria</taxon>
        <taxon>Hyphomicrobiales</taxon>
        <taxon>Nitrobacteraceae</taxon>
        <taxon>Rhodopseudomonas</taxon>
    </lineage>
</organism>
<evidence type="ECO:0000313" key="5">
    <source>
        <dbReference type="Proteomes" id="UP000248148"/>
    </source>
</evidence>
<dbReference type="InterPro" id="IPR024478">
    <property type="entry name" value="HlyB_4HB_MCP"/>
</dbReference>
<dbReference type="Proteomes" id="UP000248148">
    <property type="component" value="Unassembled WGS sequence"/>
</dbReference>
<dbReference type="GO" id="GO:0007165">
    <property type="term" value="P:signal transduction"/>
    <property type="evidence" value="ECO:0007669"/>
    <property type="project" value="InterPro"/>
</dbReference>
<protein>
    <submittedName>
        <fullName evidence="4">HAMP domain-containing protein</fullName>
    </submittedName>
</protein>
<dbReference type="PANTHER" id="PTHR32089">
    <property type="entry name" value="METHYL-ACCEPTING CHEMOTAXIS PROTEIN MCPB"/>
    <property type="match status" value="1"/>
</dbReference>
<dbReference type="GO" id="GO:0016020">
    <property type="term" value="C:membrane"/>
    <property type="evidence" value="ECO:0007669"/>
    <property type="project" value="InterPro"/>
</dbReference>
<reference evidence="4 5" key="1">
    <citation type="submission" date="2018-06" db="EMBL/GenBank/DDBJ databases">
        <title>Genomic Encyclopedia of Archaeal and Bacterial Type Strains, Phase II (KMG-II): from individual species to whole genera.</title>
        <authorList>
            <person name="Goeker M."/>
        </authorList>
    </citation>
    <scope>NUCLEOTIDE SEQUENCE [LARGE SCALE GENOMIC DNA]</scope>
    <source>
        <strain evidence="4 5">JCM 11668</strain>
    </source>
</reference>
<evidence type="ECO:0000256" key="2">
    <source>
        <dbReference type="SAM" id="Phobius"/>
    </source>
</evidence>
<evidence type="ECO:0000313" key="4">
    <source>
        <dbReference type="EMBL" id="PYE98997.1"/>
    </source>
</evidence>
<keyword evidence="2" id="KW-1133">Transmembrane helix</keyword>
<dbReference type="PANTHER" id="PTHR32089:SF112">
    <property type="entry name" value="LYSOZYME-LIKE PROTEIN-RELATED"/>
    <property type="match status" value="1"/>
</dbReference>
<proteinExistence type="predicted"/>
<dbReference type="SMART" id="SM00304">
    <property type="entry name" value="HAMP"/>
    <property type="match status" value="1"/>
</dbReference>
<dbReference type="EMBL" id="QJTI01000052">
    <property type="protein sequence ID" value="PYE98997.1"/>
    <property type="molecule type" value="Genomic_DNA"/>
</dbReference>
<sequence>MFSQLSVRAKITTLVSIMLFSIAALGAISLFKMQTLNFSTVDIASNWLPATRELGNMRTETALYRNTLRAHLIADTEQGKADVEKSLAAIVADLKQAESAYAQTITLAEERKLYEEWRREWDRYAAEAAKVMAMSRKSIGKFPTEASDHLSNVMAPINQQVDKLLRQDIDFNNHGAEVAMAAAASTYSSAFFIVFGILAASVVVGVGASVVVIRDVTRSIASIVKPMQDFTHGDLSADVPHRGQKTEIGMMADALQIFKEALIAKEAADAAAAKEAQEKIARGQRVDEATRRFESSVGEIVETVSSASTELEASASTLSTNTDRAQELTTSVAA</sequence>
<dbReference type="PROSITE" id="PS50885">
    <property type="entry name" value="HAMP"/>
    <property type="match status" value="1"/>
</dbReference>
<dbReference type="Pfam" id="PF12729">
    <property type="entry name" value="4HB_MCP_1"/>
    <property type="match status" value="1"/>
</dbReference>
<keyword evidence="2" id="KW-0812">Transmembrane</keyword>
<evidence type="ECO:0000259" key="3">
    <source>
        <dbReference type="PROSITE" id="PS50885"/>
    </source>
</evidence>
<keyword evidence="2" id="KW-0472">Membrane</keyword>
<feature type="domain" description="HAMP" evidence="3">
    <location>
        <begin position="214"/>
        <end position="267"/>
    </location>
</feature>
<gene>
    <name evidence="4" type="ORF">BJ122_1524</name>
</gene>
<feature type="compositionally biased region" description="Polar residues" evidence="1">
    <location>
        <begin position="321"/>
        <end position="334"/>
    </location>
</feature>
<accession>A0A318T6D5</accession>
<dbReference type="InterPro" id="IPR003660">
    <property type="entry name" value="HAMP_dom"/>
</dbReference>
<feature type="region of interest" description="Disordered" evidence="1">
    <location>
        <begin position="304"/>
        <end position="334"/>
    </location>
</feature>
<feature type="transmembrane region" description="Helical" evidence="2">
    <location>
        <begin position="12"/>
        <end position="31"/>
    </location>
</feature>
<feature type="non-terminal residue" evidence="4">
    <location>
        <position position="334"/>
    </location>
</feature>
<comment type="caution">
    <text evidence="4">The sequence shown here is derived from an EMBL/GenBank/DDBJ whole genome shotgun (WGS) entry which is preliminary data.</text>
</comment>
<keyword evidence="5" id="KW-1185">Reference proteome</keyword>
<dbReference type="OrthoDB" id="9814202at2"/>
<dbReference type="Pfam" id="PF00672">
    <property type="entry name" value="HAMP"/>
    <property type="match status" value="1"/>
</dbReference>
<evidence type="ECO:0000256" key="1">
    <source>
        <dbReference type="SAM" id="MobiDB-lite"/>
    </source>
</evidence>